<proteinExistence type="predicted"/>
<dbReference type="Gene3D" id="3.40.50.1240">
    <property type="entry name" value="Phosphoglycerate mutase-like"/>
    <property type="match status" value="1"/>
</dbReference>
<protein>
    <submittedName>
        <fullName evidence="1">Uncharacterized protein</fullName>
    </submittedName>
</protein>
<keyword evidence="2" id="KW-1185">Reference proteome</keyword>
<reference evidence="1 2" key="1">
    <citation type="submission" date="2023-03" db="EMBL/GenBank/DDBJ databases">
        <title>Bacillus Genome Sequencing.</title>
        <authorList>
            <person name="Dunlap C."/>
        </authorList>
    </citation>
    <scope>NUCLEOTIDE SEQUENCE [LARGE SCALE GENOMIC DNA]</scope>
    <source>
        <strain evidence="1 2">B-615</strain>
    </source>
</reference>
<organism evidence="1 2">
    <name type="scientific">Bacillus paramycoides</name>
    <dbReference type="NCBI Taxonomy" id="2026194"/>
    <lineage>
        <taxon>Bacteria</taxon>
        <taxon>Bacillati</taxon>
        <taxon>Bacillota</taxon>
        <taxon>Bacilli</taxon>
        <taxon>Bacillales</taxon>
        <taxon>Bacillaceae</taxon>
        <taxon>Bacillus</taxon>
        <taxon>Bacillus cereus group</taxon>
    </lineage>
</organism>
<dbReference type="EMBL" id="JARMDB010000011">
    <property type="protein sequence ID" value="MED1567494.1"/>
    <property type="molecule type" value="Genomic_DNA"/>
</dbReference>
<comment type="caution">
    <text evidence="1">The sequence shown here is derived from an EMBL/GenBank/DDBJ whole genome shotgun (WGS) entry which is preliminary data.</text>
</comment>
<dbReference type="SUPFAM" id="SSF53254">
    <property type="entry name" value="Phosphoglycerate mutase-like"/>
    <property type="match status" value="1"/>
</dbReference>
<name>A0ABU6N094_9BACI</name>
<sequence length="32" mass="3613">MKFDYVFSSPQTRAIQTAEVATNLKAIPDTRL</sequence>
<evidence type="ECO:0000313" key="1">
    <source>
        <dbReference type="EMBL" id="MED1567494.1"/>
    </source>
</evidence>
<accession>A0ABU6N094</accession>
<dbReference type="InterPro" id="IPR029033">
    <property type="entry name" value="His_PPase_superfam"/>
</dbReference>
<dbReference type="Proteomes" id="UP001309448">
    <property type="component" value="Unassembled WGS sequence"/>
</dbReference>
<gene>
    <name evidence="1" type="ORF">P4U88_16390</name>
</gene>
<evidence type="ECO:0000313" key="2">
    <source>
        <dbReference type="Proteomes" id="UP001309448"/>
    </source>
</evidence>